<feature type="repeat" description="PPR" evidence="2">
    <location>
        <begin position="870"/>
        <end position="904"/>
    </location>
</feature>
<dbReference type="PANTHER" id="PTHR47447:SF28">
    <property type="entry name" value="PENTACOTRIPEPTIDE-REPEAT REGION OF PRORP DOMAIN-CONTAINING PROTEIN"/>
    <property type="match status" value="1"/>
</dbReference>
<evidence type="ECO:0000259" key="5">
    <source>
        <dbReference type="Pfam" id="PF17177"/>
    </source>
</evidence>
<feature type="repeat" description="PPR" evidence="2">
    <location>
        <begin position="905"/>
        <end position="939"/>
    </location>
</feature>
<evidence type="ECO:0008006" key="8">
    <source>
        <dbReference type="Google" id="ProtNLM"/>
    </source>
</evidence>
<dbReference type="PANTHER" id="PTHR47447">
    <property type="entry name" value="OS03G0856100 PROTEIN"/>
    <property type="match status" value="1"/>
</dbReference>
<organism evidence="6 7">
    <name type="scientific">Symbiodinium pilosum</name>
    <name type="common">Dinoflagellate</name>
    <dbReference type="NCBI Taxonomy" id="2952"/>
    <lineage>
        <taxon>Eukaryota</taxon>
        <taxon>Sar</taxon>
        <taxon>Alveolata</taxon>
        <taxon>Dinophyceae</taxon>
        <taxon>Suessiales</taxon>
        <taxon>Symbiodiniaceae</taxon>
        <taxon>Symbiodinium</taxon>
    </lineage>
</organism>
<dbReference type="InterPro" id="IPR011990">
    <property type="entry name" value="TPR-like_helical_dom_sf"/>
</dbReference>
<protein>
    <recommendedName>
        <fullName evidence="8">Pentatricopeptide repeat-containing protein, chloroplastic</fullName>
    </recommendedName>
</protein>
<evidence type="ECO:0000256" key="1">
    <source>
        <dbReference type="ARBA" id="ARBA00022737"/>
    </source>
</evidence>
<feature type="domain" description="PROP1-like PPR" evidence="5">
    <location>
        <begin position="831"/>
        <end position="991"/>
    </location>
</feature>
<evidence type="ECO:0000256" key="3">
    <source>
        <dbReference type="SAM" id="MobiDB-lite"/>
    </source>
</evidence>
<dbReference type="InterPro" id="IPR002885">
    <property type="entry name" value="PPR_rpt"/>
</dbReference>
<dbReference type="SUPFAM" id="SSF53474">
    <property type="entry name" value="alpha/beta-Hydrolases"/>
    <property type="match status" value="1"/>
</dbReference>
<dbReference type="Pfam" id="PF13812">
    <property type="entry name" value="PPR_3"/>
    <property type="match status" value="1"/>
</dbReference>
<dbReference type="InterPro" id="IPR033443">
    <property type="entry name" value="PROP1-like_PPR_dom"/>
</dbReference>
<comment type="caution">
    <text evidence="6">The sequence shown here is derived from an EMBL/GenBank/DDBJ whole genome shotgun (WGS) entry which is preliminary data.</text>
</comment>
<dbReference type="Pfam" id="PF17177">
    <property type="entry name" value="PPR_long"/>
    <property type="match status" value="1"/>
</dbReference>
<dbReference type="InterPro" id="IPR029058">
    <property type="entry name" value="AB_hydrolase_fold"/>
</dbReference>
<feature type="domain" description="Reverse transcriptase Ty1/copia-type" evidence="4">
    <location>
        <begin position="115"/>
        <end position="318"/>
    </location>
</feature>
<dbReference type="OrthoDB" id="185373at2759"/>
<feature type="repeat" description="PPR" evidence="2">
    <location>
        <begin position="942"/>
        <end position="976"/>
    </location>
</feature>
<dbReference type="Pfam" id="PF07727">
    <property type="entry name" value="RVT_2"/>
    <property type="match status" value="1"/>
</dbReference>
<dbReference type="InterPro" id="IPR013103">
    <property type="entry name" value="RVT_2"/>
</dbReference>
<name>A0A812IZR9_SYMPI</name>
<feature type="compositionally biased region" description="Basic and acidic residues" evidence="3">
    <location>
        <begin position="1604"/>
        <end position="1631"/>
    </location>
</feature>
<feature type="region of interest" description="Disordered" evidence="3">
    <location>
        <begin position="1567"/>
        <end position="1652"/>
    </location>
</feature>
<dbReference type="SUPFAM" id="SSF81901">
    <property type="entry name" value="HCP-like"/>
    <property type="match status" value="1"/>
</dbReference>
<feature type="repeat" description="PPR" evidence="2">
    <location>
        <begin position="765"/>
        <end position="799"/>
    </location>
</feature>
<sequence>MMANSLRAFASHFWSHKEEKLWNSLPGQKEYESLRCFFAERIETPETSVWRKRRKNYSSKRQKEKHGKNLVYSKCPEDVQKELDKTREKEWNKWKEFSAALVIDKKQLEELVREGHQIVPTQWVEVDKNHAQRLLDPSIEPTYKSRLVVRGDLEQGDPRSDSPTASIEAQNIVFSFAASRRLKICSLDVTNTYFQGEEIDRILLLSQPKGGLPGLKPDEHMLARAPIYGSTDGGRRFWKRLRTYLKKKGLKENRICRALYSFTDANGVVQMLMTSHVDDLLWACDPSRDWIIKDLIDTFKCGTVEKGSFRYCGKEVKQDEDFTIHVSCSDTARGVKKIHIAPKRHRGDPLTDSDKTQMKSVAGSLAWVCRQCRPDLSYRVSRIQSASNSGTVADIRDANKTVEYAVRTHDRGLTFRSGMLDWTTPGALLNLVVTDASHANESEEMIVNETTSLEHHRSQSARMVFLTTEALWKGDRGHIHPISWSSNLVRRVCRSTIQAEAYTLQAGVEDGDVVRAAVTDIFGRLDLKRWEATSAGFMRQIWMTDCKSLESTLKNPKCNKHSDKRLSIEIASLRQDLWRKKGDDAGDPFYDDYRPANDQLTDIVRWIDTDVMIADPLTKVMEPAKLVEALETNVLDIEQPIDSVVKKRAKQLQRRKGDHDEDTLKHDSNSLTLCKAEERSVLDLWLKRSGPVSQLEDLMRRRGVDQAWDALQEMMRAGLPADRFTVSRMLMRTLADGRRSWDPAKINRSVALVEQFVQLQPQEADEVLFNAILDTHSRTKDIAKLETTFQRMKDLGVEPSHVTLGILVKAYGQVCDIKKVVQLWDEMHEQREQANAVTYGCMINACVKCSQTEKALSIFRDMQKKHKQCNTILYTTLIKGYGNEKDLNTAIMLFREMREEGVPYNTIAYNSIIDVCIKCTEVAKAEEFFQEMMSEGSTVQPDLITYSTLLKGYCQVGDLDKALQVAATIKACGMQCDELVYNTLMDGCVKVACHKANDLSAGVGLFAEMDLALKPRLYQRNGYKGNVRSLRQLGKLGSPNRAATTQVQNVQAVCTVLDVAWQVLRQPGAQQKELKVFEVEVFKRGAESFLASGAGPASQRSMLRRPGQDTIPTQVKPAPAKPMLCLCSKDLIHAWALQAKWAILCRKAHRATRATLMALVSLAGQGDAPPPQAECSTDRSPFFQPVAVRKWAWAILLAREGRRTCEAALGAVSPPAGDFREWSPGHYSALLMLDNLGNRFIFPAPQPSYGAQSYKRNLCWIPWNSVISPKRVGNEASASGIPCLWFPAPKAATVILFFHANAEDLGMSFAVLRHIRDQFKVNVLAVEYPGYGLLHHMEPSEDAVYEVALTAFRFLVDEIGVRYSQIILFGRSLGSGPAVFLAAQYPVGGLILVSAFSSIKAAVQSIVGRVVAWTFAERFPNGRIIANVSCSTLFIHGESDSLIPAEHSLRLFKRCRARKLLVTPPKMEHNSNLFGDASFLAVPAIHFFGFPGYYTASPPRLQAHLFEDPAKRARLLKEKNKQEPLSSLTKPSWLCDCLAKGDAQHLDVTFCRQENSVEDITIRFHEASQQEAADPSQIKGDLGDMQPSESEEVAALPKLQNPDRGSEDKENDKEALRDGPSLTEKKAEAAEAVRSIAPEAPEEGHVVMSYAT</sequence>
<evidence type="ECO:0000313" key="7">
    <source>
        <dbReference type="Proteomes" id="UP000649617"/>
    </source>
</evidence>
<accession>A0A812IZR9</accession>
<feature type="repeat" description="PPR" evidence="2">
    <location>
        <begin position="835"/>
        <end position="865"/>
    </location>
</feature>
<dbReference type="Gene3D" id="3.40.50.1820">
    <property type="entry name" value="alpha/beta hydrolase"/>
    <property type="match status" value="1"/>
</dbReference>
<dbReference type="EMBL" id="CAJNIZ010001217">
    <property type="protein sequence ID" value="CAE7185499.1"/>
    <property type="molecule type" value="Genomic_DNA"/>
</dbReference>
<keyword evidence="1" id="KW-0677">Repeat</keyword>
<evidence type="ECO:0000313" key="6">
    <source>
        <dbReference type="EMBL" id="CAE7185499.1"/>
    </source>
</evidence>
<dbReference type="NCBIfam" id="TIGR00756">
    <property type="entry name" value="PPR"/>
    <property type="match status" value="5"/>
</dbReference>
<gene>
    <name evidence="6" type="ORF">SPIL2461_LOCUS1248</name>
</gene>
<reference evidence="6" key="1">
    <citation type="submission" date="2021-02" db="EMBL/GenBank/DDBJ databases">
        <authorList>
            <person name="Dougan E. K."/>
            <person name="Rhodes N."/>
            <person name="Thang M."/>
            <person name="Chan C."/>
        </authorList>
    </citation>
    <scope>NUCLEOTIDE SEQUENCE</scope>
</reference>
<dbReference type="Gene3D" id="1.25.40.10">
    <property type="entry name" value="Tetratricopeptide repeat domain"/>
    <property type="match status" value="2"/>
</dbReference>
<evidence type="ECO:0000259" key="4">
    <source>
        <dbReference type="Pfam" id="PF07727"/>
    </source>
</evidence>
<proteinExistence type="predicted"/>
<keyword evidence="7" id="KW-1185">Reference proteome</keyword>
<evidence type="ECO:0000256" key="2">
    <source>
        <dbReference type="PROSITE-ProRule" id="PRU00708"/>
    </source>
</evidence>
<dbReference type="Proteomes" id="UP000649617">
    <property type="component" value="Unassembled WGS sequence"/>
</dbReference>
<dbReference type="PROSITE" id="PS51375">
    <property type="entry name" value="PPR"/>
    <property type="match status" value="5"/>
</dbReference>